<proteinExistence type="predicted"/>
<dbReference type="AlphaFoldDB" id="X1B6Q0"/>
<evidence type="ECO:0000313" key="1">
    <source>
        <dbReference type="EMBL" id="GAG79838.1"/>
    </source>
</evidence>
<sequence>DMEWELQQQGFDFCYDKRLYERLAHENALTIKEHLRSEIGIFLK</sequence>
<protein>
    <submittedName>
        <fullName evidence="1">Uncharacterized protein</fullName>
    </submittedName>
</protein>
<dbReference type="EMBL" id="BART01015055">
    <property type="protein sequence ID" value="GAG79838.1"/>
    <property type="molecule type" value="Genomic_DNA"/>
</dbReference>
<reference evidence="1" key="1">
    <citation type="journal article" date="2014" name="Front. Microbiol.">
        <title>High frequency of phylogenetically diverse reductive dehalogenase-homologous genes in deep subseafloor sedimentary metagenomes.</title>
        <authorList>
            <person name="Kawai M."/>
            <person name="Futagami T."/>
            <person name="Toyoda A."/>
            <person name="Takaki Y."/>
            <person name="Nishi S."/>
            <person name="Hori S."/>
            <person name="Arai W."/>
            <person name="Tsubouchi T."/>
            <person name="Morono Y."/>
            <person name="Uchiyama I."/>
            <person name="Ito T."/>
            <person name="Fujiyama A."/>
            <person name="Inagaki F."/>
            <person name="Takami H."/>
        </authorList>
    </citation>
    <scope>NUCLEOTIDE SEQUENCE</scope>
    <source>
        <strain evidence="1">Expedition CK06-06</strain>
    </source>
</reference>
<organism evidence="1">
    <name type="scientific">marine sediment metagenome</name>
    <dbReference type="NCBI Taxonomy" id="412755"/>
    <lineage>
        <taxon>unclassified sequences</taxon>
        <taxon>metagenomes</taxon>
        <taxon>ecological metagenomes</taxon>
    </lineage>
</organism>
<gene>
    <name evidence="1" type="ORF">S01H4_29430</name>
</gene>
<feature type="non-terminal residue" evidence="1">
    <location>
        <position position="44"/>
    </location>
</feature>
<accession>X1B6Q0</accession>
<comment type="caution">
    <text evidence="1">The sequence shown here is derived from an EMBL/GenBank/DDBJ whole genome shotgun (WGS) entry which is preliminary data.</text>
</comment>
<feature type="non-terminal residue" evidence="1">
    <location>
        <position position="1"/>
    </location>
</feature>
<name>X1B6Q0_9ZZZZ</name>